<dbReference type="AlphaFoldDB" id="A0A316A0R3"/>
<keyword evidence="2" id="KW-1185">Reference proteome</keyword>
<dbReference type="EMBL" id="QGDO01000002">
    <property type="protein sequence ID" value="PWJ43237.1"/>
    <property type="molecule type" value="Genomic_DNA"/>
</dbReference>
<comment type="caution">
    <text evidence="1">The sequence shown here is derived from an EMBL/GenBank/DDBJ whole genome shotgun (WGS) entry which is preliminary data.</text>
</comment>
<protein>
    <recommendedName>
        <fullName evidence="3">Cytochrome P460</fullName>
    </recommendedName>
</protein>
<organism evidence="1 2">
    <name type="scientific">Sediminitomix flava</name>
    <dbReference type="NCBI Taxonomy" id="379075"/>
    <lineage>
        <taxon>Bacteria</taxon>
        <taxon>Pseudomonadati</taxon>
        <taxon>Bacteroidota</taxon>
        <taxon>Cytophagia</taxon>
        <taxon>Cytophagales</taxon>
        <taxon>Flammeovirgaceae</taxon>
        <taxon>Sediminitomix</taxon>
    </lineage>
</organism>
<evidence type="ECO:0000313" key="2">
    <source>
        <dbReference type="Proteomes" id="UP000245535"/>
    </source>
</evidence>
<proteinExistence type="predicted"/>
<dbReference type="RefSeq" id="WP_109617616.1">
    <property type="nucleotide sequence ID" value="NZ_QGDO01000002.1"/>
</dbReference>
<dbReference type="OrthoDB" id="280897at2"/>
<accession>A0A316A0R3</accession>
<evidence type="ECO:0008006" key="3">
    <source>
        <dbReference type="Google" id="ProtNLM"/>
    </source>
</evidence>
<reference evidence="1 2" key="1">
    <citation type="submission" date="2018-03" db="EMBL/GenBank/DDBJ databases">
        <title>Genomic Encyclopedia of Archaeal and Bacterial Type Strains, Phase II (KMG-II): from individual species to whole genera.</title>
        <authorList>
            <person name="Goeker M."/>
        </authorList>
    </citation>
    <scope>NUCLEOTIDE SEQUENCE [LARGE SCALE GENOMIC DNA]</scope>
    <source>
        <strain evidence="1 2">DSM 28229</strain>
    </source>
</reference>
<sequence length="551" mass="62287">MKLRTTFLTITWILITVCFQQCKSPKTDETIEVASSTLERAPYLNYPVPLSPKAPFDVDRDLQAKLDAQGKFAEVQRLFEILSWQQFIRLNWPVDAKGNPKPLLSDAGKPRWFSWKESFEVFKKDGSKPTPWGDFELPNRVREFAGENKHVLFRASKFAEFQHDDVADELDQAFTAPIWDQSGNIVRYEVRMNETEFDYIVKNELYNYDGQIKFYQANAGKDKVVNFPSATTDKAGACEVKIAWKIMEEGVDSKDRYFTSTAQVINEDKTFSTAEVGMIGMHISLKTASSPQWIWATFEHVDNLETNPLVEVNGKPLRPSFNNPDCPTCPVNAYPEVDTDGKKRNQIQRVIPISKATQELNAQVQAMLSKADSKLKFYDLVGTQWPTDPSSPAYTYGDTSVYTLPEAVTNKSGGKPTPAYLTNMIMETYFQGGSITPNAKGIDTLKIKQTYLQNGDSIYGNTITGFNVYNSNEPAFFQIQGFPLTTDLQNTHKNIFGTESCIGCHFSASIAKDFYVDKKTNQKVPVFAKPADADFSWLLQLKAHFKEDITQ</sequence>
<name>A0A316A0R3_SEDFL</name>
<gene>
    <name evidence="1" type="ORF">BC781_102786</name>
</gene>
<evidence type="ECO:0000313" key="1">
    <source>
        <dbReference type="EMBL" id="PWJ43237.1"/>
    </source>
</evidence>
<dbReference type="Proteomes" id="UP000245535">
    <property type="component" value="Unassembled WGS sequence"/>
</dbReference>